<dbReference type="PANTHER" id="PTHR30069:SF53">
    <property type="entry name" value="COLICIN I RECEPTOR-RELATED"/>
    <property type="match status" value="1"/>
</dbReference>
<feature type="domain" description="TonB-dependent receptor plug" evidence="14">
    <location>
        <begin position="56"/>
        <end position="157"/>
    </location>
</feature>
<keyword evidence="4 11" id="KW-0812">Transmembrane</keyword>
<comment type="subcellular location">
    <subcellularLocation>
        <location evidence="1 11">Cell outer membrane</location>
        <topology evidence="1 11">Multi-pass membrane protein</topology>
    </subcellularLocation>
</comment>
<dbReference type="SUPFAM" id="SSF56935">
    <property type="entry name" value="Porins"/>
    <property type="match status" value="1"/>
</dbReference>
<reference evidence="15 16" key="1">
    <citation type="submission" date="2014-11" db="EMBL/GenBank/DDBJ databases">
        <title>Genome sequence of Pseudomonas tuomuerensis JCM 14085.</title>
        <authorList>
            <person name="Shin S.-K."/>
            <person name="Yi H."/>
        </authorList>
    </citation>
    <scope>NUCLEOTIDE SEQUENCE [LARGE SCALE GENOMIC DNA]</scope>
    <source>
        <strain evidence="15 16">JCM 14085</strain>
    </source>
</reference>
<evidence type="ECO:0000256" key="5">
    <source>
        <dbReference type="ARBA" id="ARBA00022729"/>
    </source>
</evidence>
<evidence type="ECO:0000256" key="6">
    <source>
        <dbReference type="ARBA" id="ARBA00023065"/>
    </source>
</evidence>
<dbReference type="InterPro" id="IPR039426">
    <property type="entry name" value="TonB-dep_rcpt-like"/>
</dbReference>
<dbReference type="GO" id="GO:0015420">
    <property type="term" value="F:ABC-type vitamin B12 transporter activity"/>
    <property type="evidence" value="ECO:0007669"/>
    <property type="project" value="InterPro"/>
</dbReference>
<dbReference type="GO" id="GO:0009279">
    <property type="term" value="C:cell outer membrane"/>
    <property type="evidence" value="ECO:0007669"/>
    <property type="project" value="UniProtKB-SubCell"/>
</dbReference>
<gene>
    <name evidence="15" type="ORF">PT85_00895</name>
</gene>
<evidence type="ECO:0000256" key="3">
    <source>
        <dbReference type="ARBA" id="ARBA00022452"/>
    </source>
</evidence>
<dbReference type="GO" id="GO:0015288">
    <property type="term" value="F:porin activity"/>
    <property type="evidence" value="ECO:0007669"/>
    <property type="project" value="UniProtKB-KW"/>
</dbReference>
<keyword evidence="9 11" id="KW-0472">Membrane</keyword>
<accession>A0A0B3BYR1</accession>
<dbReference type="Pfam" id="PF00593">
    <property type="entry name" value="TonB_dep_Rec_b-barrel"/>
    <property type="match status" value="1"/>
</dbReference>
<dbReference type="InterPro" id="IPR010101">
    <property type="entry name" value="B12_transptr_BtuB"/>
</dbReference>
<dbReference type="InterPro" id="IPR000531">
    <property type="entry name" value="Beta-barrel_TonB"/>
</dbReference>
<dbReference type="Proteomes" id="UP000030980">
    <property type="component" value="Unassembled WGS sequence"/>
</dbReference>
<dbReference type="NCBIfam" id="TIGR01779">
    <property type="entry name" value="TonB-B12"/>
    <property type="match status" value="1"/>
</dbReference>
<evidence type="ECO:0000313" key="16">
    <source>
        <dbReference type="Proteomes" id="UP000030980"/>
    </source>
</evidence>
<keyword evidence="8" id="KW-0626">Porin</keyword>
<dbReference type="GO" id="GO:0006811">
    <property type="term" value="P:monoatomic ion transport"/>
    <property type="evidence" value="ECO:0007669"/>
    <property type="project" value="UniProtKB-KW"/>
</dbReference>
<keyword evidence="7 12" id="KW-0798">TonB box</keyword>
<evidence type="ECO:0000256" key="9">
    <source>
        <dbReference type="ARBA" id="ARBA00023136"/>
    </source>
</evidence>
<evidence type="ECO:0000256" key="1">
    <source>
        <dbReference type="ARBA" id="ARBA00004571"/>
    </source>
</evidence>
<evidence type="ECO:0000256" key="12">
    <source>
        <dbReference type="RuleBase" id="RU003357"/>
    </source>
</evidence>
<protein>
    <submittedName>
        <fullName evidence="15">Ligand-gated channel protein</fullName>
    </submittedName>
</protein>
<name>A0A0B3BYR1_9PSED</name>
<evidence type="ECO:0000256" key="4">
    <source>
        <dbReference type="ARBA" id="ARBA00022692"/>
    </source>
</evidence>
<dbReference type="PANTHER" id="PTHR30069">
    <property type="entry name" value="TONB-DEPENDENT OUTER MEMBRANE RECEPTOR"/>
    <property type="match status" value="1"/>
</dbReference>
<evidence type="ECO:0000259" key="13">
    <source>
        <dbReference type="Pfam" id="PF00593"/>
    </source>
</evidence>
<evidence type="ECO:0000313" key="15">
    <source>
        <dbReference type="EMBL" id="KHO66171.1"/>
    </source>
</evidence>
<evidence type="ECO:0000256" key="10">
    <source>
        <dbReference type="ARBA" id="ARBA00023237"/>
    </source>
</evidence>
<dbReference type="InterPro" id="IPR012910">
    <property type="entry name" value="Plug_dom"/>
</dbReference>
<dbReference type="Gene3D" id="2.40.170.20">
    <property type="entry name" value="TonB-dependent receptor, beta-barrel domain"/>
    <property type="match status" value="1"/>
</dbReference>
<keyword evidence="6" id="KW-0406">Ion transport</keyword>
<feature type="domain" description="TonB-dependent receptor-like beta-barrel" evidence="13">
    <location>
        <begin position="181"/>
        <end position="604"/>
    </location>
</feature>
<dbReference type="Pfam" id="PF07715">
    <property type="entry name" value="Plug"/>
    <property type="match status" value="1"/>
</dbReference>
<organism evidence="15 16">
    <name type="scientific">Pseudomonas flexibilis</name>
    <dbReference type="NCBI Taxonomy" id="706570"/>
    <lineage>
        <taxon>Bacteria</taxon>
        <taxon>Pseudomonadati</taxon>
        <taxon>Pseudomonadota</taxon>
        <taxon>Gammaproteobacteria</taxon>
        <taxon>Pseudomonadales</taxon>
        <taxon>Pseudomonadaceae</taxon>
        <taxon>Pseudomonas</taxon>
    </lineage>
</organism>
<dbReference type="RefSeq" id="WP_039605677.1">
    <property type="nucleotide sequence ID" value="NZ_FMUP01000007.1"/>
</dbReference>
<sequence>MIRKPVDRPAAGVLLGVVSLYLSLSCVSLALAAEPLLLAESVVTATRTEQATVAIASSSVITREDIERQQPRDVPELLRSLAGVNVWSNGGRGKATTVSLRGTHDKHLLVLVDGIKIGSATSGSAALQNIPVEQIERIEVVRGPRSSLYGSEAMGGVIQIFTRQAQEVGFTPGFAVSAGSRSTYRGSAGLQGSNGPGWFSLGLVSESTDGINARSFRPAAPAAYEPDADGFREHSASLRGGYRFAGGLELDANWLQSENRSEFDSRNTRGTSGFDAYSEGDLQVLGLRARFTPLAAWNVTLQGGHSEDRSENFQDDRLYSRFDTLRDSLAWQNDIRLGAGQLLSLGLDYQRDRIDTTSRYAEDSRFNRGVFAQYQARFGRHGLQAALRHDRDEFFGGHGTGSLAWRYALSDALSLSASYGTAFRAPTFNDLYYPASASTAGNPDVQPETSQSYELGLEGGQAWGEWSLHAFENQIDDLIEWQGRSPMRPTNISSARIRGLEAFAGTELWGWRLTGNLTLLDPRDLSPENRGHLLPRRAKRSLNLDLERRFGAFGVGAGVFANSYRFDAEENSDDQRLPGYALVDLRADYHLSAEWKAQVKVSNLLDRDYQTAQTYEQPGRAVLFSVRYQAL</sequence>
<dbReference type="InterPro" id="IPR036942">
    <property type="entry name" value="Beta-barrel_TonB_sf"/>
</dbReference>
<evidence type="ECO:0000256" key="8">
    <source>
        <dbReference type="ARBA" id="ARBA00023114"/>
    </source>
</evidence>
<keyword evidence="16" id="KW-1185">Reference proteome</keyword>
<dbReference type="CDD" id="cd01347">
    <property type="entry name" value="ligand_gated_channel"/>
    <property type="match status" value="1"/>
</dbReference>
<dbReference type="AlphaFoldDB" id="A0A0B3BYR1"/>
<keyword evidence="3 11" id="KW-1134">Transmembrane beta strand</keyword>
<dbReference type="EMBL" id="JTAK01000001">
    <property type="protein sequence ID" value="KHO66171.1"/>
    <property type="molecule type" value="Genomic_DNA"/>
</dbReference>
<dbReference type="PROSITE" id="PS52016">
    <property type="entry name" value="TONB_DEPENDENT_REC_3"/>
    <property type="match status" value="1"/>
</dbReference>
<dbReference type="GO" id="GO:0046930">
    <property type="term" value="C:pore complex"/>
    <property type="evidence" value="ECO:0007669"/>
    <property type="project" value="UniProtKB-KW"/>
</dbReference>
<comment type="caution">
    <text evidence="15">The sequence shown here is derived from an EMBL/GenBank/DDBJ whole genome shotgun (WGS) entry which is preliminary data.</text>
</comment>
<dbReference type="InterPro" id="IPR037066">
    <property type="entry name" value="Plug_dom_sf"/>
</dbReference>
<comment type="similarity">
    <text evidence="11 12">Belongs to the TonB-dependent receptor family.</text>
</comment>
<dbReference type="STRING" id="706570.PT85_00895"/>
<evidence type="ECO:0000256" key="11">
    <source>
        <dbReference type="PROSITE-ProRule" id="PRU01360"/>
    </source>
</evidence>
<dbReference type="Gene3D" id="2.170.130.10">
    <property type="entry name" value="TonB-dependent receptor, plug domain"/>
    <property type="match status" value="1"/>
</dbReference>
<evidence type="ECO:0000259" key="14">
    <source>
        <dbReference type="Pfam" id="PF07715"/>
    </source>
</evidence>
<keyword evidence="5" id="KW-0732">Signal</keyword>
<dbReference type="PROSITE" id="PS51257">
    <property type="entry name" value="PROKAR_LIPOPROTEIN"/>
    <property type="match status" value="1"/>
</dbReference>
<evidence type="ECO:0000256" key="7">
    <source>
        <dbReference type="ARBA" id="ARBA00023077"/>
    </source>
</evidence>
<evidence type="ECO:0000256" key="2">
    <source>
        <dbReference type="ARBA" id="ARBA00022448"/>
    </source>
</evidence>
<keyword evidence="10 11" id="KW-0998">Cell outer membrane</keyword>
<keyword evidence="2 11" id="KW-0813">Transport</keyword>
<proteinExistence type="inferred from homology"/>